<feature type="compositionally biased region" description="Basic and acidic residues" evidence="1">
    <location>
        <begin position="29"/>
        <end position="44"/>
    </location>
</feature>
<sequence>MRGIEHGLLTYCGTATARSATAPPLDSRSPGRDVRTHARTDGRHARSVPGVCGLCPVRMAGGRAGDGGSISGWWIHHPYPWAVPGGWLVGRARGGAEAQHCSWPWTCARAPMLSAGDVRRRRPSFVLSLVKKRLHHMDLTCTIHVM</sequence>
<feature type="region of interest" description="Disordered" evidence="1">
    <location>
        <begin position="19"/>
        <end position="44"/>
    </location>
</feature>
<dbReference type="InParanoid" id="A0A804NVU4"/>
<name>A0A804NVU4_MAIZE</name>
<reference evidence="3" key="1">
    <citation type="journal article" date="2009" name="Science">
        <title>The B73 maize genome: complexity, diversity, and dynamics.</title>
        <authorList>
            <person name="Schnable P.S."/>
            <person name="Ware D."/>
            <person name="Fulton R.S."/>
            <person name="Stein J.C."/>
            <person name="Wei F."/>
            <person name="Pasternak S."/>
            <person name="Liang C."/>
            <person name="Zhang J."/>
            <person name="Fulton L."/>
            <person name="Graves T.A."/>
            <person name="Minx P."/>
            <person name="Reily A.D."/>
            <person name="Courtney L."/>
            <person name="Kruchowski S.S."/>
            <person name="Tomlinson C."/>
            <person name="Strong C."/>
            <person name="Delehaunty K."/>
            <person name="Fronick C."/>
            <person name="Courtney B."/>
            <person name="Rock S.M."/>
            <person name="Belter E."/>
            <person name="Du F."/>
            <person name="Kim K."/>
            <person name="Abbott R.M."/>
            <person name="Cotton M."/>
            <person name="Levy A."/>
            <person name="Marchetto P."/>
            <person name="Ochoa K."/>
            <person name="Jackson S.M."/>
            <person name="Gillam B."/>
            <person name="Chen W."/>
            <person name="Yan L."/>
            <person name="Higginbotham J."/>
            <person name="Cardenas M."/>
            <person name="Waligorski J."/>
            <person name="Applebaum E."/>
            <person name="Phelps L."/>
            <person name="Falcone J."/>
            <person name="Kanchi K."/>
            <person name="Thane T."/>
            <person name="Scimone A."/>
            <person name="Thane N."/>
            <person name="Henke J."/>
            <person name="Wang T."/>
            <person name="Ruppert J."/>
            <person name="Shah N."/>
            <person name="Rotter K."/>
            <person name="Hodges J."/>
            <person name="Ingenthron E."/>
            <person name="Cordes M."/>
            <person name="Kohlberg S."/>
            <person name="Sgro J."/>
            <person name="Delgado B."/>
            <person name="Mead K."/>
            <person name="Chinwalla A."/>
            <person name="Leonard S."/>
            <person name="Crouse K."/>
            <person name="Collura K."/>
            <person name="Kudrna D."/>
            <person name="Currie J."/>
            <person name="He R."/>
            <person name="Angelova A."/>
            <person name="Rajasekar S."/>
            <person name="Mueller T."/>
            <person name="Lomeli R."/>
            <person name="Scara G."/>
            <person name="Ko A."/>
            <person name="Delaney K."/>
            <person name="Wissotski M."/>
            <person name="Lopez G."/>
            <person name="Campos D."/>
            <person name="Braidotti M."/>
            <person name="Ashley E."/>
            <person name="Golser W."/>
            <person name="Kim H."/>
            <person name="Lee S."/>
            <person name="Lin J."/>
            <person name="Dujmic Z."/>
            <person name="Kim W."/>
            <person name="Talag J."/>
            <person name="Zuccolo A."/>
            <person name="Fan C."/>
            <person name="Sebastian A."/>
            <person name="Kramer M."/>
            <person name="Spiegel L."/>
            <person name="Nascimento L."/>
            <person name="Zutavern T."/>
            <person name="Miller B."/>
            <person name="Ambroise C."/>
            <person name="Muller S."/>
            <person name="Spooner W."/>
            <person name="Narechania A."/>
            <person name="Ren L."/>
            <person name="Wei S."/>
            <person name="Kumari S."/>
            <person name="Faga B."/>
            <person name="Levy M.J."/>
            <person name="McMahan L."/>
            <person name="Van Buren P."/>
            <person name="Vaughn M.W."/>
            <person name="Ying K."/>
            <person name="Yeh C.-T."/>
            <person name="Emrich S.J."/>
            <person name="Jia Y."/>
            <person name="Kalyanaraman A."/>
            <person name="Hsia A.-P."/>
            <person name="Barbazuk W.B."/>
            <person name="Baucom R.S."/>
            <person name="Brutnell T.P."/>
            <person name="Carpita N.C."/>
            <person name="Chaparro C."/>
            <person name="Chia J.-M."/>
            <person name="Deragon J.-M."/>
            <person name="Estill J.C."/>
            <person name="Fu Y."/>
            <person name="Jeddeloh J.A."/>
            <person name="Han Y."/>
            <person name="Lee H."/>
            <person name="Li P."/>
            <person name="Lisch D.R."/>
            <person name="Liu S."/>
            <person name="Liu Z."/>
            <person name="Nagel D.H."/>
            <person name="McCann M.C."/>
            <person name="SanMiguel P."/>
            <person name="Myers A.M."/>
            <person name="Nettleton D."/>
            <person name="Nguyen J."/>
            <person name="Penning B.W."/>
            <person name="Ponnala L."/>
            <person name="Schneider K.L."/>
            <person name="Schwartz D.C."/>
            <person name="Sharma A."/>
            <person name="Soderlund C."/>
            <person name="Springer N.M."/>
            <person name="Sun Q."/>
            <person name="Wang H."/>
            <person name="Waterman M."/>
            <person name="Westerman R."/>
            <person name="Wolfgruber T.K."/>
            <person name="Yang L."/>
            <person name="Yu Y."/>
            <person name="Zhang L."/>
            <person name="Zhou S."/>
            <person name="Zhu Q."/>
            <person name="Bennetzen J.L."/>
            <person name="Dawe R.K."/>
            <person name="Jiang J."/>
            <person name="Jiang N."/>
            <person name="Presting G.G."/>
            <person name="Wessler S.R."/>
            <person name="Aluru S."/>
            <person name="Martienssen R.A."/>
            <person name="Clifton S.W."/>
            <person name="McCombie W.R."/>
            <person name="Wing R.A."/>
            <person name="Wilson R.K."/>
        </authorList>
    </citation>
    <scope>NUCLEOTIDE SEQUENCE [LARGE SCALE GENOMIC DNA]</scope>
    <source>
        <strain evidence="3">cv. B73</strain>
    </source>
</reference>
<dbReference type="Proteomes" id="UP000007305">
    <property type="component" value="Chromosome 4"/>
</dbReference>
<reference evidence="2" key="3">
    <citation type="submission" date="2021-05" db="UniProtKB">
        <authorList>
            <consortium name="EnsemblPlants"/>
        </authorList>
    </citation>
    <scope>IDENTIFICATION</scope>
    <source>
        <strain evidence="2">cv. B73</strain>
    </source>
</reference>
<organism evidence="2 3">
    <name type="scientific">Zea mays</name>
    <name type="common">Maize</name>
    <dbReference type="NCBI Taxonomy" id="4577"/>
    <lineage>
        <taxon>Eukaryota</taxon>
        <taxon>Viridiplantae</taxon>
        <taxon>Streptophyta</taxon>
        <taxon>Embryophyta</taxon>
        <taxon>Tracheophyta</taxon>
        <taxon>Spermatophyta</taxon>
        <taxon>Magnoliopsida</taxon>
        <taxon>Liliopsida</taxon>
        <taxon>Poales</taxon>
        <taxon>Poaceae</taxon>
        <taxon>PACMAD clade</taxon>
        <taxon>Panicoideae</taxon>
        <taxon>Andropogonodae</taxon>
        <taxon>Andropogoneae</taxon>
        <taxon>Tripsacinae</taxon>
        <taxon>Zea</taxon>
    </lineage>
</organism>
<evidence type="ECO:0000256" key="1">
    <source>
        <dbReference type="SAM" id="MobiDB-lite"/>
    </source>
</evidence>
<dbReference type="AlphaFoldDB" id="A0A804NVU4"/>
<proteinExistence type="predicted"/>
<dbReference type="Gramene" id="Zm00001eb190300_T001">
    <property type="protein sequence ID" value="Zm00001eb190300_P001"/>
    <property type="gene ID" value="Zm00001eb190300"/>
</dbReference>
<dbReference type="EnsemblPlants" id="Zm00001eb190300_T001">
    <property type="protein sequence ID" value="Zm00001eb190300_P001"/>
    <property type="gene ID" value="Zm00001eb190300"/>
</dbReference>
<evidence type="ECO:0000313" key="2">
    <source>
        <dbReference type="EnsemblPlants" id="Zm00001eb190300_P001"/>
    </source>
</evidence>
<accession>A0A804NVU4</accession>
<evidence type="ECO:0000313" key="3">
    <source>
        <dbReference type="Proteomes" id="UP000007305"/>
    </source>
</evidence>
<keyword evidence="3" id="KW-1185">Reference proteome</keyword>
<protein>
    <submittedName>
        <fullName evidence="2">Uncharacterized protein</fullName>
    </submittedName>
</protein>
<reference evidence="2" key="2">
    <citation type="submission" date="2019-07" db="EMBL/GenBank/DDBJ databases">
        <authorList>
            <person name="Seetharam A."/>
            <person name="Woodhouse M."/>
            <person name="Cannon E."/>
        </authorList>
    </citation>
    <scope>NUCLEOTIDE SEQUENCE [LARGE SCALE GENOMIC DNA]</scope>
    <source>
        <strain evidence="2">cv. B73</strain>
    </source>
</reference>